<gene>
    <name evidence="3" type="ORF">SAMN04488117_11411</name>
</gene>
<dbReference type="CDD" id="cd05233">
    <property type="entry name" value="SDR_c"/>
    <property type="match status" value="1"/>
</dbReference>
<dbReference type="PANTHER" id="PTHR24321:SF8">
    <property type="entry name" value="ESTRADIOL 17-BETA-DEHYDROGENASE 8-RELATED"/>
    <property type="match status" value="1"/>
</dbReference>
<dbReference type="Proteomes" id="UP000182284">
    <property type="component" value="Unassembled WGS sequence"/>
</dbReference>
<dbReference type="EMBL" id="FNBL01000014">
    <property type="protein sequence ID" value="SDG21374.1"/>
    <property type="molecule type" value="Genomic_DNA"/>
</dbReference>
<evidence type="ECO:0000313" key="3">
    <source>
        <dbReference type="EMBL" id="SDG21374.1"/>
    </source>
</evidence>
<dbReference type="Pfam" id="PF13561">
    <property type="entry name" value="adh_short_C2"/>
    <property type="match status" value="1"/>
</dbReference>
<dbReference type="InterPro" id="IPR002347">
    <property type="entry name" value="SDR_fam"/>
</dbReference>
<dbReference type="SUPFAM" id="SSF51735">
    <property type="entry name" value="NAD(P)-binding Rossmann-fold domains"/>
    <property type="match status" value="1"/>
</dbReference>
<dbReference type="GO" id="GO:0016491">
    <property type="term" value="F:oxidoreductase activity"/>
    <property type="evidence" value="ECO:0007669"/>
    <property type="project" value="UniProtKB-KW"/>
</dbReference>
<protein>
    <submittedName>
        <fullName evidence="3">NAD(P)-dependent dehydrogenase, short-chain alcohol dehydrogenase family</fullName>
    </submittedName>
</protein>
<dbReference type="InterPro" id="IPR036291">
    <property type="entry name" value="NAD(P)-bd_dom_sf"/>
</dbReference>
<dbReference type="AlphaFoldDB" id="A0A1G7SEN4"/>
<dbReference type="RefSeq" id="WP_074646550.1">
    <property type="nucleotide sequence ID" value="NZ_FNBL01000014.1"/>
</dbReference>
<dbReference type="PRINTS" id="PR00080">
    <property type="entry name" value="SDRFAMILY"/>
</dbReference>
<reference evidence="3 4" key="1">
    <citation type="submission" date="2016-10" db="EMBL/GenBank/DDBJ databases">
        <authorList>
            <person name="de Groot N.N."/>
        </authorList>
    </citation>
    <scope>NUCLEOTIDE SEQUENCE [LARGE SCALE GENOMIC DNA]</scope>
    <source>
        <strain evidence="3 4">DSM 27375</strain>
    </source>
</reference>
<dbReference type="PROSITE" id="PS00061">
    <property type="entry name" value="ADH_SHORT"/>
    <property type="match status" value="1"/>
</dbReference>
<organism evidence="3 4">
    <name type="scientific">Celeribacter baekdonensis</name>
    <dbReference type="NCBI Taxonomy" id="875171"/>
    <lineage>
        <taxon>Bacteria</taxon>
        <taxon>Pseudomonadati</taxon>
        <taxon>Pseudomonadota</taxon>
        <taxon>Alphaproteobacteria</taxon>
        <taxon>Rhodobacterales</taxon>
        <taxon>Roseobacteraceae</taxon>
        <taxon>Celeribacter</taxon>
    </lineage>
</organism>
<evidence type="ECO:0000256" key="2">
    <source>
        <dbReference type="ARBA" id="ARBA00023002"/>
    </source>
</evidence>
<dbReference type="PANTHER" id="PTHR24321">
    <property type="entry name" value="DEHYDROGENASES, SHORT CHAIN"/>
    <property type="match status" value="1"/>
</dbReference>
<dbReference type="OrthoDB" id="9796652at2"/>
<dbReference type="InterPro" id="IPR020904">
    <property type="entry name" value="Sc_DH/Rdtase_CS"/>
</dbReference>
<accession>A0A1G7SEN4</accession>
<keyword evidence="2" id="KW-0560">Oxidoreductase</keyword>
<comment type="similarity">
    <text evidence="1">Belongs to the short-chain dehydrogenases/reductases (SDR) family.</text>
</comment>
<evidence type="ECO:0000256" key="1">
    <source>
        <dbReference type="ARBA" id="ARBA00006484"/>
    </source>
</evidence>
<proteinExistence type="inferred from homology"/>
<evidence type="ECO:0000313" key="4">
    <source>
        <dbReference type="Proteomes" id="UP000182284"/>
    </source>
</evidence>
<dbReference type="FunFam" id="3.40.50.720:FF:000084">
    <property type="entry name" value="Short-chain dehydrogenase reductase"/>
    <property type="match status" value="1"/>
</dbReference>
<name>A0A1G7SEN4_9RHOB</name>
<dbReference type="PRINTS" id="PR00081">
    <property type="entry name" value="GDHRDH"/>
</dbReference>
<dbReference type="Gene3D" id="3.40.50.720">
    <property type="entry name" value="NAD(P)-binding Rossmann-like Domain"/>
    <property type="match status" value="1"/>
</dbReference>
<sequence length="251" mass="25822">MNFTGKTVVITGGAAGIGWACAEIFAARGAHVALLDLNGDLARHRAAELGADHLGLAVDVTDEQAVISALGEIGPVDILINNAGLGDVNTPTVDQSLAHVRRLLDIHLVGSFLMSREVARGMIDSGRGGAIVNLASIAALTGLPRRNAYGAAKAGLVAMTKSMAAEWGRQGIRVNAVAPGYVATDLVRGLIRDGLLAEDKILKRTPLGRMIDPSEIGEAIAFLASHAASAITGTVLSVDAGWMAYGAADDL</sequence>